<keyword evidence="1" id="KW-0812">Transmembrane</keyword>
<protein>
    <submittedName>
        <fullName evidence="2">Uncharacterized protein</fullName>
    </submittedName>
</protein>
<feature type="transmembrane region" description="Helical" evidence="1">
    <location>
        <begin position="12"/>
        <end position="37"/>
    </location>
</feature>
<dbReference type="Proteomes" id="UP001441944">
    <property type="component" value="Unassembled WGS sequence"/>
</dbReference>
<keyword evidence="1" id="KW-1133">Transmembrane helix</keyword>
<comment type="caution">
    <text evidence="2">The sequence shown here is derived from an EMBL/GenBank/DDBJ whole genome shotgun (WGS) entry which is preliminary data.</text>
</comment>
<evidence type="ECO:0000313" key="2">
    <source>
        <dbReference type="EMBL" id="GAA6194971.1"/>
    </source>
</evidence>
<name>A0ABQ0AGI0_9RHOB</name>
<sequence length="78" mass="8222">MSLYGKDGHKRIAKAVGFALTLGTTAAWHSLTILLIARLTEAERAGLAFSALRSLDEDNAYSVASLAIFGVSKGEVAQ</sequence>
<dbReference type="EMBL" id="BAABWU010000001">
    <property type="protein sequence ID" value="GAA6194971.1"/>
    <property type="molecule type" value="Genomic_DNA"/>
</dbReference>
<dbReference type="RefSeq" id="WP_353396675.1">
    <property type="nucleotide sequence ID" value="NZ_BAABWU010000001.1"/>
</dbReference>
<keyword evidence="3" id="KW-1185">Reference proteome</keyword>
<evidence type="ECO:0000256" key="1">
    <source>
        <dbReference type="SAM" id="Phobius"/>
    </source>
</evidence>
<proteinExistence type="predicted"/>
<keyword evidence="1" id="KW-0472">Membrane</keyword>
<evidence type="ECO:0000313" key="3">
    <source>
        <dbReference type="Proteomes" id="UP001441944"/>
    </source>
</evidence>
<organism evidence="2 3">
    <name type="scientific">Pseudophaeobacter arcticus</name>
    <dbReference type="NCBI Taxonomy" id="385492"/>
    <lineage>
        <taxon>Bacteria</taxon>
        <taxon>Pseudomonadati</taxon>
        <taxon>Pseudomonadota</taxon>
        <taxon>Alphaproteobacteria</taxon>
        <taxon>Rhodobacterales</taxon>
        <taxon>Paracoccaceae</taxon>
        <taxon>Pseudophaeobacter</taxon>
    </lineage>
</organism>
<gene>
    <name evidence="2" type="ORF">NBRC116598_04150</name>
</gene>
<accession>A0ABQ0AGI0</accession>
<reference evidence="2 3" key="1">
    <citation type="submission" date="2024-04" db="EMBL/GenBank/DDBJ databases">
        <title>Draft genome sequence of Pseudophaeobacter arcticus NBRC 116598.</title>
        <authorList>
            <person name="Miyakawa T."/>
            <person name="Kusuya Y."/>
            <person name="Miura T."/>
        </authorList>
    </citation>
    <scope>NUCLEOTIDE SEQUENCE [LARGE SCALE GENOMIC DNA]</scope>
    <source>
        <strain evidence="2 3">SU-CL00105</strain>
    </source>
</reference>